<sequence>MVSHIALLVVMTIRFKYFLSIEQPVQMFLSGDVIFISGKFVIEDSELCFIVAYLSIVDNNNPNCEFDTTNVPLCIPYCIYSVVVNQMLRKVDKFIHFGAETIEYNSVTGSNTWALWVQATNIDYIKTPTISINSSKSSSLSASGVPTIINIFNKSINSAFTESSKKNIEASNPSSAIIVYDHIDLDPPVIEIKSDNNDEALEDKSDEQEEEL</sequence>
<reference evidence="2" key="1">
    <citation type="submission" date="2021-06" db="EMBL/GenBank/DDBJ databases">
        <authorList>
            <person name="Kallberg Y."/>
            <person name="Tangrot J."/>
            <person name="Rosling A."/>
        </authorList>
    </citation>
    <scope>NUCLEOTIDE SEQUENCE</scope>
    <source>
        <strain evidence="2">FL966</strain>
    </source>
</reference>
<comment type="caution">
    <text evidence="2">The sequence shown here is derived from an EMBL/GenBank/DDBJ whole genome shotgun (WGS) entry which is preliminary data.</text>
</comment>
<name>A0A9N9IZK2_9GLOM</name>
<feature type="compositionally biased region" description="Acidic residues" evidence="1">
    <location>
        <begin position="197"/>
        <end position="212"/>
    </location>
</feature>
<dbReference type="Proteomes" id="UP000789759">
    <property type="component" value="Unassembled WGS sequence"/>
</dbReference>
<dbReference type="EMBL" id="CAJVQA010018281">
    <property type="protein sequence ID" value="CAG8753078.1"/>
    <property type="molecule type" value="Genomic_DNA"/>
</dbReference>
<accession>A0A9N9IZK2</accession>
<proteinExistence type="predicted"/>
<feature type="region of interest" description="Disordered" evidence="1">
    <location>
        <begin position="193"/>
        <end position="212"/>
    </location>
</feature>
<organism evidence="2 3">
    <name type="scientific">Cetraspora pellucida</name>
    <dbReference type="NCBI Taxonomy" id="1433469"/>
    <lineage>
        <taxon>Eukaryota</taxon>
        <taxon>Fungi</taxon>
        <taxon>Fungi incertae sedis</taxon>
        <taxon>Mucoromycota</taxon>
        <taxon>Glomeromycotina</taxon>
        <taxon>Glomeromycetes</taxon>
        <taxon>Diversisporales</taxon>
        <taxon>Gigasporaceae</taxon>
        <taxon>Cetraspora</taxon>
    </lineage>
</organism>
<dbReference type="AlphaFoldDB" id="A0A9N9IZK2"/>
<protein>
    <submittedName>
        <fullName evidence="2">24640_t:CDS:1</fullName>
    </submittedName>
</protein>
<dbReference type="OrthoDB" id="2410871at2759"/>
<keyword evidence="3" id="KW-1185">Reference proteome</keyword>
<gene>
    <name evidence="2" type="ORF">CPELLU_LOCUS14835</name>
</gene>
<evidence type="ECO:0000313" key="3">
    <source>
        <dbReference type="Proteomes" id="UP000789759"/>
    </source>
</evidence>
<evidence type="ECO:0000313" key="2">
    <source>
        <dbReference type="EMBL" id="CAG8753078.1"/>
    </source>
</evidence>
<evidence type="ECO:0000256" key="1">
    <source>
        <dbReference type="SAM" id="MobiDB-lite"/>
    </source>
</evidence>